<evidence type="ECO:0000256" key="6">
    <source>
        <dbReference type="SAM" id="Phobius"/>
    </source>
</evidence>
<name>A0A8C5NJN0_JUNHY</name>
<protein>
    <recommendedName>
        <fullName evidence="10">NIPA2 protein</fullName>
    </recommendedName>
</protein>
<keyword evidence="5 6" id="KW-0472">Membrane</keyword>
<dbReference type="Pfam" id="PF05653">
    <property type="entry name" value="Mg_trans_NIPA"/>
    <property type="match status" value="1"/>
</dbReference>
<feature type="transmembrane region" description="Helical" evidence="6">
    <location>
        <begin position="59"/>
        <end position="77"/>
    </location>
</feature>
<feature type="transmembrane region" description="Helical" evidence="6">
    <location>
        <begin position="117"/>
        <end position="138"/>
    </location>
</feature>
<evidence type="ECO:0000256" key="2">
    <source>
        <dbReference type="ARBA" id="ARBA00007230"/>
    </source>
</evidence>
<comment type="subcellular location">
    <subcellularLocation>
        <location evidence="1">Membrane</location>
        <topology evidence="1">Multi-pass membrane protein</topology>
    </subcellularLocation>
</comment>
<evidence type="ECO:0008006" key="10">
    <source>
        <dbReference type="Google" id="ProtNLM"/>
    </source>
</evidence>
<proteinExistence type="inferred from homology"/>
<feature type="chain" id="PRO_5034200545" description="NIPA2 protein" evidence="7">
    <location>
        <begin position="19"/>
        <end position="202"/>
    </location>
</feature>
<evidence type="ECO:0000256" key="3">
    <source>
        <dbReference type="ARBA" id="ARBA00022692"/>
    </source>
</evidence>
<dbReference type="OMA" id="QTWFFVV"/>
<evidence type="ECO:0000256" key="4">
    <source>
        <dbReference type="ARBA" id="ARBA00022989"/>
    </source>
</evidence>
<dbReference type="GO" id="GO:0015095">
    <property type="term" value="F:magnesium ion transmembrane transporter activity"/>
    <property type="evidence" value="ECO:0007669"/>
    <property type="project" value="InterPro"/>
</dbReference>
<accession>A0A8C5NJN0</accession>
<reference evidence="8" key="1">
    <citation type="submission" date="2025-08" db="UniProtKB">
        <authorList>
            <consortium name="Ensembl"/>
        </authorList>
    </citation>
    <scope>IDENTIFICATION</scope>
</reference>
<dbReference type="GO" id="GO:0016020">
    <property type="term" value="C:membrane"/>
    <property type="evidence" value="ECO:0007669"/>
    <property type="project" value="UniProtKB-SubCell"/>
</dbReference>
<organism evidence="8 9">
    <name type="scientific">Junco hyemalis</name>
    <name type="common">Dark-eyed junco</name>
    <dbReference type="NCBI Taxonomy" id="40217"/>
    <lineage>
        <taxon>Eukaryota</taxon>
        <taxon>Metazoa</taxon>
        <taxon>Chordata</taxon>
        <taxon>Craniata</taxon>
        <taxon>Vertebrata</taxon>
        <taxon>Euteleostomi</taxon>
        <taxon>Archelosauria</taxon>
        <taxon>Archosauria</taxon>
        <taxon>Dinosauria</taxon>
        <taxon>Saurischia</taxon>
        <taxon>Theropoda</taxon>
        <taxon>Coelurosauria</taxon>
        <taxon>Aves</taxon>
        <taxon>Neognathae</taxon>
        <taxon>Neoaves</taxon>
        <taxon>Telluraves</taxon>
        <taxon>Australaves</taxon>
        <taxon>Passeriformes</taxon>
        <taxon>Passerellidae</taxon>
        <taxon>Junco</taxon>
    </lineage>
</organism>
<keyword evidence="9" id="KW-1185">Reference proteome</keyword>
<reference evidence="8" key="2">
    <citation type="submission" date="2025-09" db="UniProtKB">
        <authorList>
            <consortium name="Ensembl"/>
        </authorList>
    </citation>
    <scope>IDENTIFICATION</scope>
</reference>
<dbReference type="Proteomes" id="UP000694408">
    <property type="component" value="Unplaced"/>
</dbReference>
<feature type="transmembrane region" description="Helical" evidence="6">
    <location>
        <begin position="20"/>
        <end position="38"/>
    </location>
</feature>
<keyword evidence="4 6" id="KW-1133">Transmembrane helix</keyword>
<feature type="transmembrane region" description="Helical" evidence="6">
    <location>
        <begin position="89"/>
        <end position="110"/>
    </location>
</feature>
<dbReference type="PANTHER" id="PTHR12570">
    <property type="match status" value="1"/>
</dbReference>
<feature type="transmembrane region" description="Helical" evidence="6">
    <location>
        <begin position="158"/>
        <end position="177"/>
    </location>
</feature>
<evidence type="ECO:0000256" key="5">
    <source>
        <dbReference type="ARBA" id="ARBA00023136"/>
    </source>
</evidence>
<dbReference type="AlphaFoldDB" id="A0A8C5NJN0"/>
<feature type="signal peptide" evidence="7">
    <location>
        <begin position="1"/>
        <end position="18"/>
    </location>
</feature>
<comment type="similarity">
    <text evidence="2">Belongs to the NIPA family.</text>
</comment>
<dbReference type="Ensembl" id="ENSJHYT00000004330.1">
    <property type="protein sequence ID" value="ENSJHYP00000003518.1"/>
    <property type="gene ID" value="ENSJHYG00000002891.1"/>
</dbReference>
<dbReference type="PANTHER" id="PTHR12570:SF10">
    <property type="entry name" value="NIPA MAGNESIUM TRANSPORTER 2"/>
    <property type="match status" value="1"/>
</dbReference>
<keyword evidence="3 6" id="KW-0812">Transmembrane</keyword>
<sequence length="202" mass="21933">MLLSLLLIFVAGPRYGQSNVLVYVLVCSAIGSLSVSCVKGLGIALKELFSGKPVLKEPLGWVLLVCLVICISIQINYLNKALDIFSTSVVTPIYYVLFTTAVMTCSAILFKEWQHLVLDNIIGSISGFLTIVSGIFLLHCENWSLGHMNDSPMEAWKYFPAVALPGMITVPNTLFLLRVPVPAMEPGAGEDVPRRAALCSTV</sequence>
<evidence type="ECO:0000256" key="1">
    <source>
        <dbReference type="ARBA" id="ARBA00004141"/>
    </source>
</evidence>
<keyword evidence="7" id="KW-0732">Signal</keyword>
<dbReference type="InterPro" id="IPR008521">
    <property type="entry name" value="Mg_trans_NIPA"/>
</dbReference>
<evidence type="ECO:0000256" key="7">
    <source>
        <dbReference type="SAM" id="SignalP"/>
    </source>
</evidence>
<evidence type="ECO:0000313" key="8">
    <source>
        <dbReference type="Ensembl" id="ENSJHYP00000003518.1"/>
    </source>
</evidence>
<evidence type="ECO:0000313" key="9">
    <source>
        <dbReference type="Proteomes" id="UP000694408"/>
    </source>
</evidence>